<dbReference type="PANTHER" id="PTHR31760:SF0">
    <property type="entry name" value="S-ADENOSYL-L-METHIONINE-DEPENDENT METHYLTRANSFERASES SUPERFAMILY PROTEIN"/>
    <property type="match status" value="1"/>
</dbReference>
<keyword evidence="2 6" id="KW-0698">rRNA processing</keyword>
<dbReference type="PIRSF" id="PIRSF003078">
    <property type="entry name" value="GidB"/>
    <property type="match status" value="1"/>
</dbReference>
<evidence type="ECO:0000256" key="2">
    <source>
        <dbReference type="ARBA" id="ARBA00022552"/>
    </source>
</evidence>
<comment type="catalytic activity">
    <reaction evidence="6">
        <text>guanosine(527) in 16S rRNA + S-adenosyl-L-methionine = N(7)-methylguanosine(527) in 16S rRNA + S-adenosyl-L-homocysteine</text>
        <dbReference type="Rhea" id="RHEA:42732"/>
        <dbReference type="Rhea" id="RHEA-COMP:10209"/>
        <dbReference type="Rhea" id="RHEA-COMP:10210"/>
        <dbReference type="ChEBI" id="CHEBI:57856"/>
        <dbReference type="ChEBI" id="CHEBI:59789"/>
        <dbReference type="ChEBI" id="CHEBI:74269"/>
        <dbReference type="ChEBI" id="CHEBI:74480"/>
        <dbReference type="EC" id="2.1.1.170"/>
    </reaction>
</comment>
<dbReference type="PATRIC" id="fig|1623450.3.peg.699"/>
<name>A0A0H4J372_9PROT</name>
<dbReference type="EC" id="2.1.1.170" evidence="6"/>
<comment type="similarity">
    <text evidence="6">Belongs to the methyltransferase superfamily. RNA methyltransferase RsmG family.</text>
</comment>
<feature type="binding site" evidence="6">
    <location>
        <position position="74"/>
    </location>
    <ligand>
        <name>S-adenosyl-L-methionine</name>
        <dbReference type="ChEBI" id="CHEBI:59789"/>
    </ligand>
</feature>
<keyword evidence="4 6" id="KW-0808">Transferase</keyword>
<dbReference type="AlphaFoldDB" id="A0A0H4J372"/>
<evidence type="ECO:0000256" key="5">
    <source>
        <dbReference type="ARBA" id="ARBA00022691"/>
    </source>
</evidence>
<dbReference type="Gene3D" id="3.40.50.150">
    <property type="entry name" value="Vaccinia Virus protein VP39"/>
    <property type="match status" value="1"/>
</dbReference>
<accession>A0A0H4J372</accession>
<dbReference type="HAMAP" id="MF_00074">
    <property type="entry name" value="16SrRNA_methyltr_G"/>
    <property type="match status" value="1"/>
</dbReference>
<keyword evidence="5 6" id="KW-0949">S-adenosyl-L-methionine</keyword>
<comment type="caution">
    <text evidence="6">Lacks conserved residue(s) required for the propagation of feature annotation.</text>
</comment>
<dbReference type="PANTHER" id="PTHR31760">
    <property type="entry name" value="S-ADENOSYL-L-METHIONINE-DEPENDENT METHYLTRANSFERASES SUPERFAMILY PROTEIN"/>
    <property type="match status" value="1"/>
</dbReference>
<keyword evidence="1 6" id="KW-0963">Cytoplasm</keyword>
<feature type="binding site" evidence="6">
    <location>
        <begin position="125"/>
        <end position="126"/>
    </location>
    <ligand>
        <name>S-adenosyl-L-methionine</name>
        <dbReference type="ChEBI" id="CHEBI:59789"/>
    </ligand>
</feature>
<dbReference type="NCBIfam" id="TIGR00138">
    <property type="entry name" value="rsmG_gidB"/>
    <property type="match status" value="1"/>
</dbReference>
<evidence type="ECO:0000313" key="8">
    <source>
        <dbReference type="Proteomes" id="UP000066549"/>
    </source>
</evidence>
<evidence type="ECO:0000256" key="6">
    <source>
        <dbReference type="HAMAP-Rule" id="MF_00074"/>
    </source>
</evidence>
<dbReference type="GO" id="GO:0070043">
    <property type="term" value="F:rRNA (guanine-N7-)-methyltransferase activity"/>
    <property type="evidence" value="ECO:0007669"/>
    <property type="project" value="UniProtKB-UniRule"/>
</dbReference>
<keyword evidence="3 6" id="KW-0489">Methyltransferase</keyword>
<evidence type="ECO:0000256" key="1">
    <source>
        <dbReference type="ARBA" id="ARBA00022490"/>
    </source>
</evidence>
<evidence type="ECO:0000313" key="7">
    <source>
        <dbReference type="EMBL" id="AKO66475.1"/>
    </source>
</evidence>
<dbReference type="InterPro" id="IPR029063">
    <property type="entry name" value="SAM-dependent_MTases_sf"/>
</dbReference>
<comment type="function">
    <text evidence="6">Specifically methylates the N7 position of guanine in position 527 of 16S rRNA.</text>
</comment>
<feature type="binding site" evidence="6">
    <location>
        <position position="140"/>
    </location>
    <ligand>
        <name>S-adenosyl-L-methionine</name>
        <dbReference type="ChEBI" id="CHEBI:59789"/>
    </ligand>
</feature>
<sequence length="203" mass="23020">MKLQIQSGLKELKIDFIDEQVNLLETYKNQLLKWNKVFNLTSITDEKDVITKHFMDSLSVNHEIQGTQQVLDVGTGAGFPGMVLAIFNPDITFHLVDGVAKKISFLDDLKGKLGLTNVNTYHEKVENLRLDTPVDIVISRAFADIKKMMDLTQHLLKTTGQFFAMKGPGYEMELENLDQNKLAVTPLKIPFYDGSRSLVKIYK</sequence>
<dbReference type="Proteomes" id="UP000066549">
    <property type="component" value="Chromosome"/>
</dbReference>
<comment type="subcellular location">
    <subcellularLocation>
        <location evidence="6">Cytoplasm</location>
    </subcellularLocation>
</comment>
<gene>
    <name evidence="6" type="primary">rsmG</name>
    <name evidence="7" type="ORF">VI33_03540</name>
</gene>
<dbReference type="EMBL" id="CP011002">
    <property type="protein sequence ID" value="AKO66475.1"/>
    <property type="molecule type" value="Genomic_DNA"/>
</dbReference>
<protein>
    <recommendedName>
        <fullName evidence="6">Ribosomal RNA small subunit methyltransferase G</fullName>
        <ecNumber evidence="6">2.1.1.170</ecNumber>
    </recommendedName>
    <alternativeName>
        <fullName evidence="6">16S rRNA 7-methylguanosine methyltransferase</fullName>
        <shortName evidence="6">16S rRNA m7G methyltransferase</shortName>
    </alternativeName>
</protein>
<proteinExistence type="inferred from homology"/>
<evidence type="ECO:0000256" key="3">
    <source>
        <dbReference type="ARBA" id="ARBA00022603"/>
    </source>
</evidence>
<dbReference type="GO" id="GO:0005829">
    <property type="term" value="C:cytosol"/>
    <property type="evidence" value="ECO:0007669"/>
    <property type="project" value="TreeGrafter"/>
</dbReference>
<keyword evidence="8" id="KW-1185">Reference proteome</keyword>
<feature type="binding site" evidence="6">
    <location>
        <position position="79"/>
    </location>
    <ligand>
        <name>S-adenosyl-L-methionine</name>
        <dbReference type="ChEBI" id="CHEBI:59789"/>
    </ligand>
</feature>
<evidence type="ECO:0000256" key="4">
    <source>
        <dbReference type="ARBA" id="ARBA00022679"/>
    </source>
</evidence>
<dbReference type="Pfam" id="PF02527">
    <property type="entry name" value="GidB"/>
    <property type="match status" value="1"/>
</dbReference>
<reference evidence="7 8" key="1">
    <citation type="submission" date="2015-03" db="EMBL/GenBank/DDBJ databases">
        <title>Comparative analysis of the OM43 clade including a novel species from Red Sea uncovers genomic and metabolic diversity among marine methylotrophs.</title>
        <authorList>
            <person name="Jimenez-Infante F."/>
            <person name="Ngugi D.K."/>
            <person name="Vinu M."/>
            <person name="Alam I."/>
            <person name="Kamau A."/>
            <person name="Blom J."/>
            <person name="Bajic V.B."/>
            <person name="Stingl U."/>
        </authorList>
    </citation>
    <scope>NUCLEOTIDE SEQUENCE [LARGE SCALE GENOMIC DNA]</scope>
    <source>
        <strain evidence="7 8">MBRSH7</strain>
    </source>
</reference>
<dbReference type="InterPro" id="IPR003682">
    <property type="entry name" value="rRNA_ssu_MeTfrase_G"/>
</dbReference>
<dbReference type="SUPFAM" id="SSF53335">
    <property type="entry name" value="S-adenosyl-L-methionine-dependent methyltransferases"/>
    <property type="match status" value="1"/>
</dbReference>
<organism evidence="7 8">
    <name type="scientific">Methylophilales bacterium MBRS-H7</name>
    <dbReference type="NCBI Taxonomy" id="1623450"/>
    <lineage>
        <taxon>Bacteria</taxon>
        <taxon>Pseudomonadati</taxon>
        <taxon>Pseudomonadota</taxon>
        <taxon>Betaproteobacteria</taxon>
        <taxon>Nitrosomonadales</taxon>
        <taxon>OM43 clade</taxon>
    </lineage>
</organism>